<dbReference type="GO" id="GO:0006260">
    <property type="term" value="P:DNA replication"/>
    <property type="evidence" value="ECO:0007669"/>
    <property type="project" value="InterPro"/>
</dbReference>
<dbReference type="SUPFAM" id="SSF57783">
    <property type="entry name" value="Zinc beta-ribbon"/>
    <property type="match status" value="1"/>
</dbReference>
<dbReference type="RefSeq" id="WP_168930145.1">
    <property type="nucleotide sequence ID" value="NZ_JABAFV010000002.1"/>
</dbReference>
<proteinExistence type="predicted"/>
<name>A0A7X9NKG4_9ENTE</name>
<gene>
    <name evidence="1" type="ORF">HF857_01590</name>
</gene>
<evidence type="ECO:0008006" key="3">
    <source>
        <dbReference type="Google" id="ProtNLM"/>
    </source>
</evidence>
<dbReference type="Gene3D" id="1.25.10.10">
    <property type="entry name" value="Leucine-rich Repeat Variant"/>
    <property type="match status" value="1"/>
</dbReference>
<protein>
    <recommendedName>
        <fullName evidence="3">DUF3991 domain-containing protein</fullName>
    </recommendedName>
</protein>
<reference evidence="1 2" key="1">
    <citation type="submission" date="2020-04" db="EMBL/GenBank/DDBJ databases">
        <authorList>
            <person name="Hitch T.C.A."/>
            <person name="Wylensek D."/>
            <person name="Clavel T."/>
        </authorList>
    </citation>
    <scope>NUCLEOTIDE SEQUENCE [LARGE SCALE GENOMIC DNA]</scope>
    <source>
        <strain evidence="1 2">WCA-380-WT-3C</strain>
    </source>
</reference>
<dbReference type="Gene3D" id="3.90.580.10">
    <property type="entry name" value="Zinc finger, CHC2-type domain"/>
    <property type="match status" value="1"/>
</dbReference>
<organism evidence="1 2">
    <name type="scientific">Enterococcus cecorum</name>
    <dbReference type="NCBI Taxonomy" id="44008"/>
    <lineage>
        <taxon>Bacteria</taxon>
        <taxon>Bacillati</taxon>
        <taxon>Bacillota</taxon>
        <taxon>Bacilli</taxon>
        <taxon>Lactobacillales</taxon>
        <taxon>Enterococcaceae</taxon>
        <taxon>Enterococcus</taxon>
    </lineage>
</organism>
<comment type="caution">
    <text evidence="1">The sequence shown here is derived from an EMBL/GenBank/DDBJ whole genome shotgun (WGS) entry which is preliminary data.</text>
</comment>
<evidence type="ECO:0000313" key="1">
    <source>
        <dbReference type="EMBL" id="NME48962.1"/>
    </source>
</evidence>
<dbReference type="GO" id="GO:0003677">
    <property type="term" value="F:DNA binding"/>
    <property type="evidence" value="ECO:0007669"/>
    <property type="project" value="InterPro"/>
</dbReference>
<dbReference type="GO" id="GO:0008270">
    <property type="term" value="F:zinc ion binding"/>
    <property type="evidence" value="ECO:0007669"/>
    <property type="project" value="InterPro"/>
</dbReference>
<sequence length="2495" mass="287637">MSNQPPNSRKNDYKQRLNVAKNRNILDVAQALGMNLEKRGGTYVWSEHDSLVIFPKKNNFKWFSQDIQGDPITLVQQVKNAEFKEALNFLNDPSLTSFDATKIKNEKKPFRYFLKEHQNKSLAKDFLVNVRGLHPKTVDFFMDKGVIAQSTRYHKVDQSSEPVVIFKSFNPQTKDLIGATLQGIDENWEKYPKKGRLKEILANSNGDFGVHVDVGTPKKLIFFESAIDMMSYYELKKPQINDARLVAMNGLNQRVISNHLKDILAPTSTIEGEKYLELFNNQLTSQSKQQLKDKLGLELIIAVDNDQKGKDFIRKLSKFDKIPFRSDLPVAYFNESKMDWNERLIQDKSVRKGFRIAKQQERQYITRFEDNLSQTANFYQKNLSDKNLHFVSVNQNDEYHVLPTTFGEKYFSHLTGIYFVKIDDNSKVLELPNEEVLANLASKTADFEHIVITKDVRNVKEKLDVIDKFPQLFDVKTLYLQDFSTLKNNPQKRALFNDALRTQNKELMLGFKDLTEELGVMVPYTLQNTSKPKHERRLQNVGNTEPVVAIFAEENTPNGKQLKILSVDNDYFQSPEQLESLRNQMLNRILSAPSVRNHVDNTQQPYFSLEPSPFSNMEPEIEAEFQEIENNQRNEVQQPMNEDFLNDPRFNEEQKEVLLQGVDRGVDISIYADSTFNSWQMKEILTGLENKLDVSIFAEPEFNDAQMEQIREGLEQGLDVSIYAKPEFDELQMAEIKYGLSRDIDVSIYADPKFGHYQMEEIAEGLIQNQNVSIYAKPKFHNWQMKEIRLGLLHGVDVTVYADPRFNDEQMEQIREGLENHLAVDVYADPQFDANQMEQIRLGLEQGIDAELYAQHNLNYNQMERIRTALEAGDFNDEQLSEIGKGIDADVDVTIYARLQYDEYQMEQIRVGLENGVDVDFYTNHMFNSEQMELIRLGLEQELDVSIYAKPEFDANQMESIRVGLLNNLDVSVYADPKYDANQMAQIAIGLDDKLDIHMYANPEFNDSQMREIRLGLEQGIDVRTYANPDINADEMEARRNQAFKELEAEMNRSNTHWIVEKNEGLAGYQGKLLTQDLLDEIKAHDAKMFEDGELDYYKFYFDKVQDDQTLEHIRVDVGDGLEVNRKIYEYLENEIASYDRVIYESVEQAQEVIKAMRELPLEFRNKLSNVGEILSPYDIQYNNRQFQLIDNENNVVVQEGHPKRFLTRSLEAEHLVRLENGVDSYPHYDFSAVTREFGINDEVTKETIQATNQLLQEEFPELFNEEVSIPVHPYNQVAESLRKLPIYNRQNENLTLEDFLKLDTDYEILSYHEARHRAENIFIPDSLKTDNYYLYNAETGDIKASAKTTTVFLEAVMDLDEWRLYSSDYSGITDSFGLNVEATKRAYETALQAVELQYRPIEENYTQEQTELLNNLHNFVNNSTDNSIDYGYQQRLHQEEVLTALKQLPVWDDNEMYTLDEALSGSDLEMYTVVEALNDDRINISQAEWEKHFASVPTNTTIEDNALLLLDMNNYPEVEILVAQRETEKFVDELTELDYFIDYDPELDFTRKFDFSEVDNRFGLERIATRNAFNQAMMGEFLTTKQEEMLQSLTYSLDDDSKPKDIDLLHTFRLEQDWQQLSSEEKIMTIDTLNRKVLTFDEQHRMDQILELGAKDPDYMVRSEVADTGNYLDYFITDPNDQVRGIVAAHGVALDYLINDPEDFVRYSIAMQGYGLDKAMQYIKENGVEAGDETPIAIMEYGFALEDFSKDIHYRQRAIALGAGVYGESIREDILLDDDPKIRNMALKARDTLLYASKESKLEAIEEMHIAPPYSYPYGALLYDKDPEVLIALAKHNYGLDVLRHHENPEVAKIAQERADKLHMFVLEENNLTVEKELTVAEKIRDIEETYLEKSSMPQEEINKMVAEYIHDESLEVRKSLAVHGFGLKELVHDENSTIRYLALRSMAMAPSDDISELTFKKIDQHDPFVHDNNLTCYEAEVPMINGYYVGYKIFTDKYLGYAITLDDLNQVQNTFQTAFYKLNDNQEVRLSAGTNFTFFAESDNLLKVDALEQLDRVIIQGDDSQALLKPKSKIVDEVKGVWKGYFEQQCKHEQTHPTDEKQEIFDTLTVEQGISNIVQKAFDSDNLTAENIHSYALNSIKEMAEKSADFEQFLDSASNHPELSLQNIALIEQQWENAKEVKTFRDWQNTKEGIDVEDVIVSTRTFINRTTGESKTVVLDSVSVKAGEKAQITLYEPVMKTMIPVIDPNGNQMVNEQGKTMYKSFDQATSKEKAMVATGELKPVSIQAVDNQGQPIYQTYKAFELSQTNLKPESYDKVVKQAKETYQGQERNIVEGLKDVAKEMGMTIAIDTTSQLKENEHYKVDNEKKMILVSKNDVIERQMQSAVSALAQVALDNGNNKRPTEFSKVEKDLADQLISRHLGLQADKPSDSLTNAIRQMDDKELTISLRRAQVVSKKVIQGVRDRIQQANQQAVAKKMNVSPMLGQNKGRSI</sequence>
<dbReference type="Proteomes" id="UP000588071">
    <property type="component" value="Unassembled WGS sequence"/>
</dbReference>
<dbReference type="InterPro" id="IPR011989">
    <property type="entry name" value="ARM-like"/>
</dbReference>
<dbReference type="InterPro" id="IPR036977">
    <property type="entry name" value="DNA_primase_Znf_CHC2"/>
</dbReference>
<dbReference type="EMBL" id="JABAFV010000002">
    <property type="protein sequence ID" value="NME48962.1"/>
    <property type="molecule type" value="Genomic_DNA"/>
</dbReference>
<dbReference type="Gene3D" id="3.40.1360.10">
    <property type="match status" value="1"/>
</dbReference>
<evidence type="ECO:0000313" key="2">
    <source>
        <dbReference type="Proteomes" id="UP000588071"/>
    </source>
</evidence>
<accession>A0A7X9NKG4</accession>